<evidence type="ECO:0000313" key="1">
    <source>
        <dbReference type="EMBL" id="CAJ2670664.1"/>
    </source>
</evidence>
<organism evidence="1 2">
    <name type="scientific">Trifolium pratense</name>
    <name type="common">Red clover</name>
    <dbReference type="NCBI Taxonomy" id="57577"/>
    <lineage>
        <taxon>Eukaryota</taxon>
        <taxon>Viridiplantae</taxon>
        <taxon>Streptophyta</taxon>
        <taxon>Embryophyta</taxon>
        <taxon>Tracheophyta</taxon>
        <taxon>Spermatophyta</taxon>
        <taxon>Magnoliopsida</taxon>
        <taxon>eudicotyledons</taxon>
        <taxon>Gunneridae</taxon>
        <taxon>Pentapetalae</taxon>
        <taxon>rosids</taxon>
        <taxon>fabids</taxon>
        <taxon>Fabales</taxon>
        <taxon>Fabaceae</taxon>
        <taxon>Papilionoideae</taxon>
        <taxon>50 kb inversion clade</taxon>
        <taxon>NPAAA clade</taxon>
        <taxon>Hologalegina</taxon>
        <taxon>IRL clade</taxon>
        <taxon>Trifolieae</taxon>
        <taxon>Trifolium</taxon>
    </lineage>
</organism>
<dbReference type="EMBL" id="CASHSV030000615">
    <property type="protein sequence ID" value="CAJ2670664.1"/>
    <property type="molecule type" value="Genomic_DNA"/>
</dbReference>
<sequence length="317" mass="35551">MSGNAIHGSIPYELSLISSLYALDLSDNQLSGQIPYNISGYEKKLRFLSFSNNKLHGPIPLMLSMFSSLHSLFLDGNSLSGCIPSNFFNSSSEIQNLDLSDNSFIGKIPSQIKNSIELFELAMSNNHFEGSIPSELTNLEGLKYLDISQNKLVGCVPSFVNSFARTIHLSDNNLSCLSKNMFEESSDLVTLDLSNNAIVSGFHDLMHDLQYTGLNILLLKGNHFKGNIPNALCHLTSLTILDLSYNNFVGEIPSCFGKMPFENKDPETSRTQFNGKFYPPHETPIQRFGKERDSFTSVIKEKIRNLYNKCFDLYVWN</sequence>
<name>A0ACB0LRE0_TRIPR</name>
<evidence type="ECO:0000313" key="2">
    <source>
        <dbReference type="Proteomes" id="UP001177021"/>
    </source>
</evidence>
<accession>A0ACB0LRE0</accession>
<protein>
    <submittedName>
        <fullName evidence="1">Uncharacterized protein</fullName>
    </submittedName>
</protein>
<reference evidence="1" key="1">
    <citation type="submission" date="2023-10" db="EMBL/GenBank/DDBJ databases">
        <authorList>
            <person name="Rodriguez Cubillos JULIANA M."/>
            <person name="De Vega J."/>
        </authorList>
    </citation>
    <scope>NUCLEOTIDE SEQUENCE</scope>
</reference>
<proteinExistence type="predicted"/>
<dbReference type="Proteomes" id="UP001177021">
    <property type="component" value="Unassembled WGS sequence"/>
</dbReference>
<keyword evidence="2" id="KW-1185">Reference proteome</keyword>
<gene>
    <name evidence="1" type="ORF">MILVUS5_LOCUS34668</name>
</gene>
<comment type="caution">
    <text evidence="1">The sequence shown here is derived from an EMBL/GenBank/DDBJ whole genome shotgun (WGS) entry which is preliminary data.</text>
</comment>